<dbReference type="RefSeq" id="WP_188478197.1">
    <property type="nucleotide sequence ID" value="NZ_BMFJ01000001.1"/>
</dbReference>
<evidence type="ECO:0000313" key="2">
    <source>
        <dbReference type="EMBL" id="GGE37916.1"/>
    </source>
</evidence>
<evidence type="ECO:0000256" key="1">
    <source>
        <dbReference type="SAM" id="Phobius"/>
    </source>
</evidence>
<comment type="caution">
    <text evidence="2">The sequence shown here is derived from an EMBL/GenBank/DDBJ whole genome shotgun (WGS) entry which is preliminary data.</text>
</comment>
<keyword evidence="1" id="KW-1133">Transmembrane helix</keyword>
<gene>
    <name evidence="2" type="ORF">GCM10011360_27160</name>
</gene>
<organism evidence="2 3">
    <name type="scientific">Primorskyibacter flagellatus</name>
    <dbReference type="NCBI Taxonomy" id="1387277"/>
    <lineage>
        <taxon>Bacteria</taxon>
        <taxon>Pseudomonadati</taxon>
        <taxon>Pseudomonadota</taxon>
        <taxon>Alphaproteobacteria</taxon>
        <taxon>Rhodobacterales</taxon>
        <taxon>Roseobacteraceae</taxon>
        <taxon>Primorskyibacter</taxon>
    </lineage>
</organism>
<keyword evidence="3" id="KW-1185">Reference proteome</keyword>
<accession>A0A917AC81</accession>
<dbReference type="Proteomes" id="UP000612855">
    <property type="component" value="Unassembled WGS sequence"/>
</dbReference>
<name>A0A917AC81_9RHOB</name>
<proteinExistence type="predicted"/>
<feature type="transmembrane region" description="Helical" evidence="1">
    <location>
        <begin position="48"/>
        <end position="71"/>
    </location>
</feature>
<dbReference type="AlphaFoldDB" id="A0A917AC81"/>
<keyword evidence="1" id="KW-0812">Transmembrane</keyword>
<reference evidence="3" key="1">
    <citation type="journal article" date="2019" name="Int. J. Syst. Evol. Microbiol.">
        <title>The Global Catalogue of Microorganisms (GCM) 10K type strain sequencing project: providing services to taxonomists for standard genome sequencing and annotation.</title>
        <authorList>
            <consortium name="The Broad Institute Genomics Platform"/>
            <consortium name="The Broad Institute Genome Sequencing Center for Infectious Disease"/>
            <person name="Wu L."/>
            <person name="Ma J."/>
        </authorList>
    </citation>
    <scope>NUCLEOTIDE SEQUENCE [LARGE SCALE GENOMIC DNA]</scope>
    <source>
        <strain evidence="3">CGMCC 1.12664</strain>
    </source>
</reference>
<evidence type="ECO:0000313" key="3">
    <source>
        <dbReference type="Proteomes" id="UP000612855"/>
    </source>
</evidence>
<dbReference type="EMBL" id="BMFJ01000001">
    <property type="protein sequence ID" value="GGE37916.1"/>
    <property type="molecule type" value="Genomic_DNA"/>
</dbReference>
<protein>
    <submittedName>
        <fullName evidence="2">Uncharacterized protein</fullName>
    </submittedName>
</protein>
<keyword evidence="1" id="KW-0472">Membrane</keyword>
<sequence length="89" mass="9351">MSDTVFDDLDHPQDRMLPAGGGIVIAAIFGSLGIGAALAVWLAGAGLVAALAVYLSLPAMLTVIFAATLPARRRPVRRVRRLSTESRHA</sequence>
<feature type="transmembrane region" description="Helical" evidence="1">
    <location>
        <begin position="21"/>
        <end position="42"/>
    </location>
</feature>